<evidence type="ECO:0000256" key="1">
    <source>
        <dbReference type="ARBA" id="ARBA00005686"/>
    </source>
</evidence>
<proteinExistence type="inferred from homology"/>
<dbReference type="EC" id="2.3.1.-" evidence="2"/>
<keyword evidence="2" id="KW-0204">Cytolysis</keyword>
<dbReference type="GO" id="GO:0031640">
    <property type="term" value="P:killing of cells of another organism"/>
    <property type="evidence" value="ECO:0007669"/>
    <property type="project" value="UniProtKB-KW"/>
</dbReference>
<dbReference type="GO" id="GO:0016746">
    <property type="term" value="F:acyltransferase activity"/>
    <property type="evidence" value="ECO:0007669"/>
    <property type="project" value="UniProtKB-UniRule"/>
</dbReference>
<keyword evidence="2" id="KW-0012">Acyltransferase</keyword>
<comment type="subcellular location">
    <subcellularLocation>
        <location evidence="2">Cytoplasm</location>
    </subcellularLocation>
</comment>
<dbReference type="InterPro" id="IPR003996">
    <property type="entry name" value="RTX_toxin-activating_protC_bac"/>
</dbReference>
<name>A0A930Y3L9_9GAMM</name>
<keyword evidence="2" id="KW-0808">Transferase</keyword>
<sequence length="157" mass="17791">MPEKTEASKKDREAASLIHRAVGEIALFLGQHDGWRFDFLSDLHWRVLPPVALRQYKLVQGPGGGTVGYISWARVGEEVERRLLVGERRIKPSEWNSGAKAVVMDLACPESARQRILGGIQVEVFSDAEELYVIERNKEGAIELRLVEPWREEEKKG</sequence>
<keyword evidence="2" id="KW-0963">Cytoplasm</keyword>
<comment type="function">
    <text evidence="2">Involved in fatty acylation of protoxin at internal lysine residues, thereby converting it to the active toxin.</text>
</comment>
<dbReference type="Pfam" id="PF02794">
    <property type="entry name" value="HlyC"/>
    <property type="match status" value="1"/>
</dbReference>
<evidence type="ECO:0000313" key="4">
    <source>
        <dbReference type="Proteomes" id="UP000604381"/>
    </source>
</evidence>
<protein>
    <recommendedName>
        <fullName evidence="2">RTX toxin-activating lysine-acyltransferase</fullName>
        <ecNumber evidence="2">2.3.1.-</ecNumber>
    </recommendedName>
</protein>
<comment type="similarity">
    <text evidence="1 2">Belongs to the RTX toxin acyltransferase family.</text>
</comment>
<gene>
    <name evidence="3" type="ORF">ISN26_08160</name>
</gene>
<keyword evidence="4" id="KW-1185">Reference proteome</keyword>
<evidence type="ECO:0000256" key="2">
    <source>
        <dbReference type="RuleBase" id="RU368102"/>
    </source>
</evidence>
<reference evidence="3" key="1">
    <citation type="submission" date="2020-10" db="EMBL/GenBank/DDBJ databases">
        <title>An improved Amphimedon queenslandica hologenome assembly reveals how three proteobacterial symbionts can extend the metabolic phenotypic of their marine sponge host.</title>
        <authorList>
            <person name="Degnan B."/>
            <person name="Degnan S."/>
            <person name="Xiang X."/>
        </authorList>
    </citation>
    <scope>NUCLEOTIDE SEQUENCE</scope>
    <source>
        <strain evidence="3">AqS2</strain>
    </source>
</reference>
<accession>A0A930Y3L9</accession>
<comment type="caution">
    <text evidence="3">The sequence shown here is derived from an EMBL/GenBank/DDBJ whole genome shotgun (WGS) entry which is preliminary data.</text>
</comment>
<dbReference type="AlphaFoldDB" id="A0A930Y3L9"/>
<evidence type="ECO:0000313" key="3">
    <source>
        <dbReference type="EMBL" id="MBF2736016.1"/>
    </source>
</evidence>
<dbReference type="GO" id="GO:0009404">
    <property type="term" value="P:toxin metabolic process"/>
    <property type="evidence" value="ECO:0007669"/>
    <property type="project" value="UniProtKB-UniRule"/>
</dbReference>
<dbReference type="EMBL" id="JADHEI010000065">
    <property type="protein sequence ID" value="MBF2736016.1"/>
    <property type="molecule type" value="Genomic_DNA"/>
</dbReference>
<dbReference type="Proteomes" id="UP000604381">
    <property type="component" value="Unassembled WGS sequence"/>
</dbReference>
<dbReference type="GO" id="GO:0005737">
    <property type="term" value="C:cytoplasm"/>
    <property type="evidence" value="ECO:0007669"/>
    <property type="project" value="UniProtKB-SubCell"/>
</dbReference>
<organism evidence="3 4">
    <name type="scientific">Candidatus Amphirhobacter heronislandensis</name>
    <dbReference type="NCBI Taxonomy" id="1732024"/>
    <lineage>
        <taxon>Bacteria</taxon>
        <taxon>Pseudomonadati</taxon>
        <taxon>Pseudomonadota</taxon>
        <taxon>Gammaproteobacteria</taxon>
        <taxon>Candidatus Tethybacterales</taxon>
        <taxon>Candidatus Tethybacteraceae</taxon>
        <taxon>Candidatus Amphirhobacter</taxon>
    </lineage>
</organism>